<gene>
    <name evidence="1" type="ORF">TNCV_1468581</name>
</gene>
<organism evidence="1 2">
    <name type="scientific">Trichonephila clavipes</name>
    <name type="common">Golden silk orbweaver</name>
    <name type="synonym">Nephila clavipes</name>
    <dbReference type="NCBI Taxonomy" id="2585209"/>
    <lineage>
        <taxon>Eukaryota</taxon>
        <taxon>Metazoa</taxon>
        <taxon>Ecdysozoa</taxon>
        <taxon>Arthropoda</taxon>
        <taxon>Chelicerata</taxon>
        <taxon>Arachnida</taxon>
        <taxon>Araneae</taxon>
        <taxon>Araneomorphae</taxon>
        <taxon>Entelegynae</taxon>
        <taxon>Araneoidea</taxon>
        <taxon>Nephilidae</taxon>
        <taxon>Trichonephila</taxon>
    </lineage>
</organism>
<dbReference type="Proteomes" id="UP000887159">
    <property type="component" value="Unassembled WGS sequence"/>
</dbReference>
<proteinExistence type="predicted"/>
<reference evidence="1" key="1">
    <citation type="submission" date="2020-08" db="EMBL/GenBank/DDBJ databases">
        <title>Multicomponent nature underlies the extraordinary mechanical properties of spider dragline silk.</title>
        <authorList>
            <person name="Kono N."/>
            <person name="Nakamura H."/>
            <person name="Mori M."/>
            <person name="Yoshida Y."/>
            <person name="Ohtoshi R."/>
            <person name="Malay A.D."/>
            <person name="Moran D.A.P."/>
            <person name="Tomita M."/>
            <person name="Numata K."/>
            <person name="Arakawa K."/>
        </authorList>
    </citation>
    <scope>NUCLEOTIDE SEQUENCE</scope>
</reference>
<name>A0A8X6RZV7_TRICX</name>
<sequence>MTPELIPPSPNYHTCKLDDFQLRFACISSSTQQVFIGTRPRALRIRSLTCVRSGRPSEINSIRPILCSAFLSITSQNSGDSFFLAAFGLLELCRGSKSFQWSGMEIWRGGYKLKCYSRRLTVVQSYDIRGFRTAAEKGRKLKSNQI</sequence>
<accession>A0A8X6RZV7</accession>
<evidence type="ECO:0000313" key="1">
    <source>
        <dbReference type="EMBL" id="GFY01870.1"/>
    </source>
</evidence>
<protein>
    <submittedName>
        <fullName evidence="1">Uncharacterized protein</fullName>
    </submittedName>
</protein>
<evidence type="ECO:0000313" key="2">
    <source>
        <dbReference type="Proteomes" id="UP000887159"/>
    </source>
</evidence>
<keyword evidence="2" id="KW-1185">Reference proteome</keyword>
<dbReference type="AlphaFoldDB" id="A0A8X6RZV7"/>
<dbReference type="EMBL" id="BMAU01021230">
    <property type="protein sequence ID" value="GFY01870.1"/>
    <property type="molecule type" value="Genomic_DNA"/>
</dbReference>
<comment type="caution">
    <text evidence="1">The sequence shown here is derived from an EMBL/GenBank/DDBJ whole genome shotgun (WGS) entry which is preliminary data.</text>
</comment>